<name>E6PQQ8_9ZZZZ</name>
<dbReference type="EMBL" id="CABM01000042">
    <property type="protein sequence ID" value="CBH97263.1"/>
    <property type="molecule type" value="Genomic_DNA"/>
</dbReference>
<sequence>MAANPVPPAPVRSMLRATLTGANRRIIGSDSPMDDATARAFKPRIALLDPDNQIAAMKA</sequence>
<accession>E6PQQ8</accession>
<proteinExistence type="predicted"/>
<protein>
    <submittedName>
        <fullName evidence="1">Uncharacterized protein</fullName>
    </submittedName>
</protein>
<evidence type="ECO:0000313" key="1">
    <source>
        <dbReference type="EMBL" id="CBH97263.1"/>
    </source>
</evidence>
<dbReference type="AlphaFoldDB" id="E6PQQ8"/>
<gene>
    <name evidence="1" type="ORF">CARN2_2735</name>
</gene>
<organism evidence="1">
    <name type="scientific">mine drainage metagenome</name>
    <dbReference type="NCBI Taxonomy" id="410659"/>
    <lineage>
        <taxon>unclassified sequences</taxon>
        <taxon>metagenomes</taxon>
        <taxon>ecological metagenomes</taxon>
    </lineage>
</organism>
<comment type="caution">
    <text evidence="1">The sequence shown here is derived from an EMBL/GenBank/DDBJ whole genome shotgun (WGS) entry which is preliminary data.</text>
</comment>
<reference evidence="1" key="1">
    <citation type="submission" date="2009-10" db="EMBL/GenBank/DDBJ databases">
        <title>Diversity of trophic interactions inside an arsenic-rich microbial ecosystem.</title>
        <authorList>
            <person name="Bertin P.N."/>
            <person name="Heinrich-Salmeron A."/>
            <person name="Pelletier E."/>
            <person name="Goulhen-Chollet F."/>
            <person name="Arsene-Ploetze F."/>
            <person name="Gallien S."/>
            <person name="Calteau A."/>
            <person name="Vallenet D."/>
            <person name="Casiot C."/>
            <person name="Chane-Woon-Ming B."/>
            <person name="Giloteaux L."/>
            <person name="Barakat M."/>
            <person name="Bonnefoy V."/>
            <person name="Bruneel O."/>
            <person name="Chandler M."/>
            <person name="Cleiss J."/>
            <person name="Duran R."/>
            <person name="Elbaz-Poulichet F."/>
            <person name="Fonknechten N."/>
            <person name="Lauga B."/>
            <person name="Mornico D."/>
            <person name="Ortet P."/>
            <person name="Schaeffer C."/>
            <person name="Siguier P."/>
            <person name="Alexander Thil Smith A."/>
            <person name="Van Dorsselaer A."/>
            <person name="Weissenbach J."/>
            <person name="Medigue C."/>
            <person name="Le Paslier D."/>
        </authorList>
    </citation>
    <scope>NUCLEOTIDE SEQUENCE</scope>
</reference>